<dbReference type="FunFam" id="3.30.160.60:FF:001110">
    <property type="entry name" value="Krueppel factor 13"/>
    <property type="match status" value="1"/>
</dbReference>
<protein>
    <recommendedName>
        <fullName evidence="9">C2H2-type domain-containing protein</fullName>
    </recommendedName>
</protein>
<feature type="region of interest" description="Disordered" evidence="8">
    <location>
        <begin position="62"/>
        <end position="83"/>
    </location>
</feature>
<reference evidence="10" key="2">
    <citation type="submission" date="2017-10" db="EMBL/GenBank/DDBJ databases">
        <title>Ladona fulva Genome sequencing and assembly.</title>
        <authorList>
            <person name="Murali S."/>
            <person name="Richards S."/>
            <person name="Bandaranaike D."/>
            <person name="Bellair M."/>
            <person name="Blankenburg K."/>
            <person name="Chao H."/>
            <person name="Dinh H."/>
            <person name="Doddapaneni H."/>
            <person name="Dugan-Rocha S."/>
            <person name="Elkadiri S."/>
            <person name="Gnanaolivu R."/>
            <person name="Hernandez B."/>
            <person name="Skinner E."/>
            <person name="Javaid M."/>
            <person name="Lee S."/>
            <person name="Li M."/>
            <person name="Ming W."/>
            <person name="Munidasa M."/>
            <person name="Muniz J."/>
            <person name="Nguyen L."/>
            <person name="Hughes D."/>
            <person name="Osuji N."/>
            <person name="Pu L.-L."/>
            <person name="Puazo M."/>
            <person name="Qu C."/>
            <person name="Quiroz J."/>
            <person name="Raj R."/>
            <person name="Weissenberger G."/>
            <person name="Xin Y."/>
            <person name="Zou X."/>
            <person name="Han Y."/>
            <person name="Worley K."/>
            <person name="Muzny D."/>
            <person name="Gibbs R."/>
        </authorList>
    </citation>
    <scope>NUCLEOTIDE SEQUENCE</scope>
    <source>
        <strain evidence="10">Sampled in the wild</strain>
    </source>
</reference>
<proteinExistence type="predicted"/>
<gene>
    <name evidence="10" type="ORF">J437_LFUL007126</name>
</gene>
<dbReference type="AlphaFoldDB" id="A0A8K0KBC9"/>
<evidence type="ECO:0000256" key="3">
    <source>
        <dbReference type="ARBA" id="ARBA00022737"/>
    </source>
</evidence>
<dbReference type="Pfam" id="PF00096">
    <property type="entry name" value="zf-C2H2"/>
    <property type="match status" value="3"/>
</dbReference>
<dbReference type="SMART" id="SM00355">
    <property type="entry name" value="ZnF_C2H2"/>
    <property type="match status" value="3"/>
</dbReference>
<dbReference type="GO" id="GO:0008270">
    <property type="term" value="F:zinc ion binding"/>
    <property type="evidence" value="ECO:0007669"/>
    <property type="project" value="UniProtKB-KW"/>
</dbReference>
<dbReference type="Gene3D" id="3.30.160.60">
    <property type="entry name" value="Classic Zinc Finger"/>
    <property type="match status" value="3"/>
</dbReference>
<dbReference type="PROSITE" id="PS50157">
    <property type="entry name" value="ZINC_FINGER_C2H2_2"/>
    <property type="match status" value="3"/>
</dbReference>
<dbReference type="PROSITE" id="PS00028">
    <property type="entry name" value="ZINC_FINGER_C2H2_1"/>
    <property type="match status" value="3"/>
</dbReference>
<feature type="domain" description="C2H2-type" evidence="9">
    <location>
        <begin position="419"/>
        <end position="446"/>
    </location>
</feature>
<dbReference type="GO" id="GO:0000978">
    <property type="term" value="F:RNA polymerase II cis-regulatory region sequence-specific DNA binding"/>
    <property type="evidence" value="ECO:0007669"/>
    <property type="project" value="TreeGrafter"/>
</dbReference>
<dbReference type="GO" id="GO:0005634">
    <property type="term" value="C:nucleus"/>
    <property type="evidence" value="ECO:0007669"/>
    <property type="project" value="UniProtKB-SubCell"/>
</dbReference>
<evidence type="ECO:0000256" key="2">
    <source>
        <dbReference type="ARBA" id="ARBA00022723"/>
    </source>
</evidence>
<evidence type="ECO:0000256" key="5">
    <source>
        <dbReference type="ARBA" id="ARBA00022833"/>
    </source>
</evidence>
<dbReference type="FunFam" id="3.30.160.60:FF:000072">
    <property type="entry name" value="zinc finger protein 143 isoform X1"/>
    <property type="match status" value="1"/>
</dbReference>
<keyword evidence="3" id="KW-0677">Repeat</keyword>
<evidence type="ECO:0000259" key="9">
    <source>
        <dbReference type="PROSITE" id="PS50157"/>
    </source>
</evidence>
<keyword evidence="2" id="KW-0479">Metal-binding</keyword>
<feature type="domain" description="C2H2-type" evidence="9">
    <location>
        <begin position="359"/>
        <end position="388"/>
    </location>
</feature>
<dbReference type="OrthoDB" id="4748970at2759"/>
<comment type="subcellular location">
    <subcellularLocation>
        <location evidence="1">Nucleus</location>
    </subcellularLocation>
</comment>
<keyword evidence="4 7" id="KW-0863">Zinc-finger</keyword>
<name>A0A8K0KBC9_LADFU</name>
<dbReference type="Proteomes" id="UP000792457">
    <property type="component" value="Unassembled WGS sequence"/>
</dbReference>
<feature type="region of interest" description="Disordered" evidence="8">
    <location>
        <begin position="90"/>
        <end position="109"/>
    </location>
</feature>
<dbReference type="FunFam" id="3.30.160.60:FF:000018">
    <property type="entry name" value="Krueppel-like factor 15"/>
    <property type="match status" value="1"/>
</dbReference>
<feature type="domain" description="C2H2-type" evidence="9">
    <location>
        <begin position="389"/>
        <end position="418"/>
    </location>
</feature>
<reference evidence="10" key="1">
    <citation type="submission" date="2013-04" db="EMBL/GenBank/DDBJ databases">
        <authorList>
            <person name="Qu J."/>
            <person name="Murali S.C."/>
            <person name="Bandaranaike D."/>
            <person name="Bellair M."/>
            <person name="Blankenburg K."/>
            <person name="Chao H."/>
            <person name="Dinh H."/>
            <person name="Doddapaneni H."/>
            <person name="Downs B."/>
            <person name="Dugan-Rocha S."/>
            <person name="Elkadiri S."/>
            <person name="Gnanaolivu R.D."/>
            <person name="Hernandez B."/>
            <person name="Javaid M."/>
            <person name="Jayaseelan J.C."/>
            <person name="Lee S."/>
            <person name="Li M."/>
            <person name="Ming W."/>
            <person name="Munidasa M."/>
            <person name="Muniz J."/>
            <person name="Nguyen L."/>
            <person name="Ongeri F."/>
            <person name="Osuji N."/>
            <person name="Pu L.-L."/>
            <person name="Puazo M."/>
            <person name="Qu C."/>
            <person name="Quiroz J."/>
            <person name="Raj R."/>
            <person name="Weissenberger G."/>
            <person name="Xin Y."/>
            <person name="Zou X."/>
            <person name="Han Y."/>
            <person name="Richards S."/>
            <person name="Worley K."/>
            <person name="Muzny D."/>
            <person name="Gibbs R."/>
        </authorList>
    </citation>
    <scope>NUCLEOTIDE SEQUENCE</scope>
    <source>
        <strain evidence="10">Sampled in the wild</strain>
    </source>
</reference>
<feature type="region of interest" description="Disordered" evidence="8">
    <location>
        <begin position="224"/>
        <end position="243"/>
    </location>
</feature>
<dbReference type="EMBL" id="KZ308426">
    <property type="protein sequence ID" value="KAG8229318.1"/>
    <property type="molecule type" value="Genomic_DNA"/>
</dbReference>
<organism evidence="10 11">
    <name type="scientific">Ladona fulva</name>
    <name type="common">Scarce chaser dragonfly</name>
    <name type="synonym">Libellula fulva</name>
    <dbReference type="NCBI Taxonomy" id="123851"/>
    <lineage>
        <taxon>Eukaryota</taxon>
        <taxon>Metazoa</taxon>
        <taxon>Ecdysozoa</taxon>
        <taxon>Arthropoda</taxon>
        <taxon>Hexapoda</taxon>
        <taxon>Insecta</taxon>
        <taxon>Pterygota</taxon>
        <taxon>Palaeoptera</taxon>
        <taxon>Odonata</taxon>
        <taxon>Epiprocta</taxon>
        <taxon>Anisoptera</taxon>
        <taxon>Libelluloidea</taxon>
        <taxon>Libellulidae</taxon>
        <taxon>Ladona</taxon>
    </lineage>
</organism>
<evidence type="ECO:0000256" key="8">
    <source>
        <dbReference type="SAM" id="MobiDB-lite"/>
    </source>
</evidence>
<dbReference type="InterPro" id="IPR036236">
    <property type="entry name" value="Znf_C2H2_sf"/>
</dbReference>
<keyword evidence="6" id="KW-0539">Nucleus</keyword>
<sequence length="532" mass="58221">MDLEAVKTLLSFSSCKDSKSVALTNTQSPAAASLTVDDHVKGCADSGKLNTPGRDADIHVGSFLPTPQPSDSEGEFDSEPERKRRRIQAAESMKFTSSATPPRTPSPAHLGVPVSVIMRAHRDGTYSPTSVANDSITERLCSVGSNEYLVTGELLKTVEASKEDKMMYHLNRTSFLQEQIYMMNKDTYREKSEYSPPGTKKSLKTESLQTFMPAHTVDKPCSIKPRTSSVTSSIKEVTTRHKNSNISSQHTITNHPIAIAPKFPKNVFSAQAVIVTPASGGSTATLIPAPTLIPSSAGLAQLVLSEGSESGNLRKTDAKRKVPTSFVLSPIIISSPQIRPPSGVSPPLKDVADPRRRVYECPQKDCGKNYFKSSHLKAHMRTHTGEKPFVCSWEGCARRFSRSDELSRHKRVHTGEKRFVCPVCERRFMRSDHLAKHLRRHVRDSRAVGCDSVQKTEDEAGRNGRVTCQQLAYAAPLSSTSTQSVSSPAWDLQRQAVLTRPIHALFVPAAQVTAVCAPNQELRPGFVVAHAV</sequence>
<feature type="compositionally biased region" description="Polar residues" evidence="8">
    <location>
        <begin position="225"/>
        <end position="236"/>
    </location>
</feature>
<evidence type="ECO:0000313" key="11">
    <source>
        <dbReference type="Proteomes" id="UP000792457"/>
    </source>
</evidence>
<evidence type="ECO:0000256" key="6">
    <source>
        <dbReference type="ARBA" id="ARBA00023242"/>
    </source>
</evidence>
<dbReference type="GO" id="GO:0000981">
    <property type="term" value="F:DNA-binding transcription factor activity, RNA polymerase II-specific"/>
    <property type="evidence" value="ECO:0007669"/>
    <property type="project" value="TreeGrafter"/>
</dbReference>
<evidence type="ECO:0000256" key="1">
    <source>
        <dbReference type="ARBA" id="ARBA00004123"/>
    </source>
</evidence>
<accession>A0A8K0KBC9</accession>
<dbReference type="SUPFAM" id="SSF57667">
    <property type="entry name" value="beta-beta-alpha zinc fingers"/>
    <property type="match status" value="2"/>
</dbReference>
<dbReference type="PANTHER" id="PTHR23235">
    <property type="entry name" value="KRUEPPEL-LIKE TRANSCRIPTION FACTOR"/>
    <property type="match status" value="1"/>
</dbReference>
<evidence type="ECO:0000313" key="10">
    <source>
        <dbReference type="EMBL" id="KAG8229318.1"/>
    </source>
</evidence>
<comment type="caution">
    <text evidence="10">The sequence shown here is derived from an EMBL/GenBank/DDBJ whole genome shotgun (WGS) entry which is preliminary data.</text>
</comment>
<keyword evidence="11" id="KW-1185">Reference proteome</keyword>
<keyword evidence="5" id="KW-0862">Zinc</keyword>
<evidence type="ECO:0000256" key="7">
    <source>
        <dbReference type="PROSITE-ProRule" id="PRU00042"/>
    </source>
</evidence>
<evidence type="ECO:0000256" key="4">
    <source>
        <dbReference type="ARBA" id="ARBA00022771"/>
    </source>
</evidence>
<dbReference type="PANTHER" id="PTHR23235:SF164">
    <property type="entry name" value="C2H2-TYPE DOMAIN-CONTAINING PROTEIN"/>
    <property type="match status" value="1"/>
</dbReference>
<dbReference type="InterPro" id="IPR013087">
    <property type="entry name" value="Znf_C2H2_type"/>
</dbReference>